<keyword evidence="4 6" id="KW-1133">Transmembrane helix</keyword>
<evidence type="ECO:0000313" key="8">
    <source>
        <dbReference type="EMBL" id="OIQ73532.1"/>
    </source>
</evidence>
<feature type="transmembrane region" description="Helical" evidence="6">
    <location>
        <begin position="79"/>
        <end position="101"/>
    </location>
</feature>
<dbReference type="Gene3D" id="1.20.1250.20">
    <property type="entry name" value="MFS general substrate transporter like domains"/>
    <property type="match status" value="1"/>
</dbReference>
<proteinExistence type="predicted"/>
<accession>A0A1J5Q0Z3</accession>
<feature type="transmembrane region" description="Helical" evidence="6">
    <location>
        <begin position="174"/>
        <end position="191"/>
    </location>
</feature>
<feature type="domain" description="Major facilitator superfamily (MFS) profile" evidence="7">
    <location>
        <begin position="14"/>
        <end position="400"/>
    </location>
</feature>
<dbReference type="InterPro" id="IPR022324">
    <property type="entry name" value="Bacilysin_exporter_BacE_put"/>
</dbReference>
<feature type="transmembrane region" description="Helical" evidence="6">
    <location>
        <begin position="351"/>
        <end position="371"/>
    </location>
</feature>
<keyword evidence="5 6" id="KW-0472">Membrane</keyword>
<feature type="transmembrane region" description="Helical" evidence="6">
    <location>
        <begin position="146"/>
        <end position="168"/>
    </location>
</feature>
<evidence type="ECO:0000256" key="2">
    <source>
        <dbReference type="ARBA" id="ARBA00022475"/>
    </source>
</evidence>
<reference evidence="8" key="1">
    <citation type="submission" date="2016-10" db="EMBL/GenBank/DDBJ databases">
        <title>Sequence of Gallionella enrichment culture.</title>
        <authorList>
            <person name="Poehlein A."/>
            <person name="Muehling M."/>
            <person name="Daniel R."/>
        </authorList>
    </citation>
    <scope>NUCLEOTIDE SEQUENCE</scope>
</reference>
<evidence type="ECO:0000256" key="6">
    <source>
        <dbReference type="SAM" id="Phobius"/>
    </source>
</evidence>
<dbReference type="CDD" id="cd06173">
    <property type="entry name" value="MFS_MefA_like"/>
    <property type="match status" value="1"/>
</dbReference>
<feature type="transmembrane region" description="Helical" evidence="6">
    <location>
        <begin position="107"/>
        <end position="125"/>
    </location>
</feature>
<dbReference type="InterPro" id="IPR011701">
    <property type="entry name" value="MFS"/>
</dbReference>
<evidence type="ECO:0000259" key="7">
    <source>
        <dbReference type="PROSITE" id="PS50850"/>
    </source>
</evidence>
<organism evidence="8">
    <name type="scientific">mine drainage metagenome</name>
    <dbReference type="NCBI Taxonomy" id="410659"/>
    <lineage>
        <taxon>unclassified sequences</taxon>
        <taxon>metagenomes</taxon>
        <taxon>ecological metagenomes</taxon>
    </lineage>
</organism>
<protein>
    <submittedName>
        <fullName evidence="8">Putative bacilysin exporter BacE</fullName>
    </submittedName>
</protein>
<evidence type="ECO:0000256" key="1">
    <source>
        <dbReference type="ARBA" id="ARBA00004651"/>
    </source>
</evidence>
<sequence>MPATQIATLWQITGYRRLLAARFISNLGNGMAPTAVAFGILALKGATPSSLSMVLVAQAIPLVIFLPIGGVLADRFRRAVVVSSTDIILSVVVFGIAALFQFGHARILYLVILNAMAGILNALWWPAFPGLTPSVVSQDQLQSANAYMQAVSNLGIIVGSAMGGILVASFGSGPAMAFDAFTFLVAGLLVWKLRSYSEVKTESASMIHELRSGLREFLSRRWVVVIVGAFSVIVMMQRGAEGVLGPVLMKEHFDGPKSWALVATFESVGFLVGSLIGSKYRPKYPMLFCMIITLTASVYLLLMAVPAPLLVIGLGAFVWGATVDLWGVYWMTALQTHIPRESLSRVVSYDAMGSLMFGPIGLALAGPAIVVVGLRNAFMIGAAVIAVCVGAALLEPQVRRLTSATTNA</sequence>
<evidence type="ECO:0000256" key="5">
    <source>
        <dbReference type="ARBA" id="ARBA00023136"/>
    </source>
</evidence>
<comment type="caution">
    <text evidence="8">The sequence shown here is derived from an EMBL/GenBank/DDBJ whole genome shotgun (WGS) entry which is preliminary data.</text>
</comment>
<feature type="transmembrane region" description="Helical" evidence="6">
    <location>
        <begin position="49"/>
        <end position="72"/>
    </location>
</feature>
<gene>
    <name evidence="8" type="primary">bacE</name>
    <name evidence="8" type="ORF">GALL_448310</name>
</gene>
<dbReference type="AlphaFoldDB" id="A0A1J5Q0Z3"/>
<name>A0A1J5Q0Z3_9ZZZZ</name>
<dbReference type="PROSITE" id="PS50850">
    <property type="entry name" value="MFS"/>
    <property type="match status" value="1"/>
</dbReference>
<dbReference type="InterPro" id="IPR020846">
    <property type="entry name" value="MFS_dom"/>
</dbReference>
<feature type="transmembrane region" description="Helical" evidence="6">
    <location>
        <begin position="221"/>
        <end position="239"/>
    </location>
</feature>
<dbReference type="GO" id="GO:0022857">
    <property type="term" value="F:transmembrane transporter activity"/>
    <property type="evidence" value="ECO:0007669"/>
    <property type="project" value="InterPro"/>
</dbReference>
<feature type="transmembrane region" description="Helical" evidence="6">
    <location>
        <begin position="23"/>
        <end position="43"/>
    </location>
</feature>
<dbReference type="SUPFAM" id="SSF103473">
    <property type="entry name" value="MFS general substrate transporter"/>
    <property type="match status" value="1"/>
</dbReference>
<comment type="subcellular location">
    <subcellularLocation>
        <location evidence="1">Cell membrane</location>
        <topology evidence="1">Multi-pass membrane protein</topology>
    </subcellularLocation>
</comment>
<dbReference type="GO" id="GO:0005886">
    <property type="term" value="C:plasma membrane"/>
    <property type="evidence" value="ECO:0007669"/>
    <property type="project" value="UniProtKB-SubCell"/>
</dbReference>
<feature type="transmembrane region" description="Helical" evidence="6">
    <location>
        <begin position="309"/>
        <end position="330"/>
    </location>
</feature>
<dbReference type="InterPro" id="IPR036259">
    <property type="entry name" value="MFS_trans_sf"/>
</dbReference>
<feature type="transmembrane region" description="Helical" evidence="6">
    <location>
        <begin position="284"/>
        <end position="303"/>
    </location>
</feature>
<keyword evidence="2" id="KW-1003">Cell membrane</keyword>
<keyword evidence="3 6" id="KW-0812">Transmembrane</keyword>
<feature type="transmembrane region" description="Helical" evidence="6">
    <location>
        <begin position="377"/>
        <end position="394"/>
    </location>
</feature>
<dbReference type="EMBL" id="MLJW01002835">
    <property type="protein sequence ID" value="OIQ73532.1"/>
    <property type="molecule type" value="Genomic_DNA"/>
</dbReference>
<evidence type="ECO:0000256" key="4">
    <source>
        <dbReference type="ARBA" id="ARBA00022989"/>
    </source>
</evidence>
<feature type="transmembrane region" description="Helical" evidence="6">
    <location>
        <begin position="259"/>
        <end position="277"/>
    </location>
</feature>
<evidence type="ECO:0000256" key="3">
    <source>
        <dbReference type="ARBA" id="ARBA00022692"/>
    </source>
</evidence>
<dbReference type="Pfam" id="PF07690">
    <property type="entry name" value="MFS_1"/>
    <property type="match status" value="1"/>
</dbReference>
<dbReference type="PRINTS" id="PR01988">
    <property type="entry name" value="EXPORTERBACE"/>
</dbReference>
<dbReference type="PANTHER" id="PTHR23513">
    <property type="entry name" value="INTEGRAL MEMBRANE EFFLUX PROTEIN-RELATED"/>
    <property type="match status" value="1"/>
</dbReference>
<dbReference type="PANTHER" id="PTHR23513:SF11">
    <property type="entry name" value="STAPHYLOFERRIN A TRANSPORTER"/>
    <property type="match status" value="1"/>
</dbReference>